<dbReference type="GO" id="GO:0110153">
    <property type="term" value="F:RNA NAD-cap (NMN-forming) hydrolase activity"/>
    <property type="evidence" value="ECO:0007669"/>
    <property type="project" value="RHEA"/>
</dbReference>
<sequence>MKRAEQVTFGGSGLNRAAHIRNDAVALTQARQHPDAACILLWRGKVMVHGERLDKLSWVTMAHPILQAGYQTAAEEMIFLGFEDDGAPCFALDISGWEPVGQDVSTVGGFVDRTEQHHPDCPPGHVFAELRRIMTRLSARDAELAATAKAVIGWHETHQFCARCGAPSEIVQAGWQRSCDACGGQHFPRTDPVVIMLITYGDSVLMGRSPGWPEGMYSLLAGFVEPGETLEAAVRREVMEEAGVKVGQVNYLSSQPWPFPASLMFGCAGEALSREIKIDPVEIEDAIWVTRQDMMQAFAGEHPTILPARKGAIAHFLLENWLADTLD</sequence>
<evidence type="ECO:0000259" key="11">
    <source>
        <dbReference type="PROSITE" id="PS51462"/>
    </source>
</evidence>
<evidence type="ECO:0000256" key="8">
    <source>
        <dbReference type="ARBA" id="ARBA00023027"/>
    </source>
</evidence>
<dbReference type="InterPro" id="IPR015376">
    <property type="entry name" value="Znr_NADH_PPase"/>
</dbReference>
<dbReference type="GO" id="GO:0019677">
    <property type="term" value="P:NAD+ catabolic process"/>
    <property type="evidence" value="ECO:0007669"/>
    <property type="project" value="TreeGrafter"/>
</dbReference>
<evidence type="ECO:0000256" key="2">
    <source>
        <dbReference type="ARBA" id="ARBA00001947"/>
    </source>
</evidence>
<feature type="domain" description="Nudix hydrolase" evidence="11">
    <location>
        <begin position="188"/>
        <end position="319"/>
    </location>
</feature>
<dbReference type="PROSITE" id="PS00893">
    <property type="entry name" value="NUDIX_BOX"/>
    <property type="match status" value="1"/>
</dbReference>
<dbReference type="InterPro" id="IPR050241">
    <property type="entry name" value="NAD-cap_RNA_hydrolase_NudC"/>
</dbReference>
<dbReference type="PANTHER" id="PTHR42904">
    <property type="entry name" value="NUDIX HYDROLASE, NUDC SUBFAMILY"/>
    <property type="match status" value="1"/>
</dbReference>
<evidence type="ECO:0000256" key="4">
    <source>
        <dbReference type="ARBA" id="ARBA00012381"/>
    </source>
</evidence>
<dbReference type="InterPro" id="IPR020084">
    <property type="entry name" value="NUDIX_hydrolase_CS"/>
</dbReference>
<evidence type="ECO:0000256" key="9">
    <source>
        <dbReference type="ARBA" id="ARBA00023679"/>
    </source>
</evidence>
<dbReference type="RefSeq" id="WP_085794017.1">
    <property type="nucleotide sequence ID" value="NZ_FWFO01000001.1"/>
</dbReference>
<dbReference type="OrthoDB" id="9791656at2"/>
<dbReference type="PANTHER" id="PTHR42904:SF6">
    <property type="entry name" value="NAD-CAPPED RNA HYDROLASE NUDT12"/>
    <property type="match status" value="1"/>
</dbReference>
<protein>
    <recommendedName>
        <fullName evidence="4">NAD(+) diphosphatase</fullName>
        <ecNumber evidence="4">3.6.1.22</ecNumber>
    </recommendedName>
</protein>
<organism evidence="12 13">
    <name type="scientific">Falsiruegeria litorea R37</name>
    <dbReference type="NCBI Taxonomy" id="1200284"/>
    <lineage>
        <taxon>Bacteria</taxon>
        <taxon>Pseudomonadati</taxon>
        <taxon>Pseudomonadota</taxon>
        <taxon>Alphaproteobacteria</taxon>
        <taxon>Rhodobacterales</taxon>
        <taxon>Roseobacteraceae</taxon>
        <taxon>Falsiruegeria</taxon>
    </lineage>
</organism>
<dbReference type="InterPro" id="IPR020476">
    <property type="entry name" value="Nudix_hydrolase"/>
</dbReference>
<keyword evidence="6 10" id="KW-0378">Hydrolase</keyword>
<evidence type="ECO:0000256" key="10">
    <source>
        <dbReference type="RuleBase" id="RU003476"/>
    </source>
</evidence>
<dbReference type="PROSITE" id="PS51462">
    <property type="entry name" value="NUDIX"/>
    <property type="match status" value="1"/>
</dbReference>
<evidence type="ECO:0000256" key="7">
    <source>
        <dbReference type="ARBA" id="ARBA00022842"/>
    </source>
</evidence>
<dbReference type="CDD" id="cd03429">
    <property type="entry name" value="NUDIX_NADH_pyrophosphatase_Nudt13"/>
    <property type="match status" value="1"/>
</dbReference>
<keyword evidence="5" id="KW-0479">Metal-binding</keyword>
<dbReference type="EC" id="3.6.1.22" evidence="4"/>
<dbReference type="EMBL" id="FWFO01000001">
    <property type="protein sequence ID" value="SLN15898.1"/>
    <property type="molecule type" value="Genomic_DNA"/>
</dbReference>
<dbReference type="Gene3D" id="3.90.79.20">
    <property type="match status" value="1"/>
</dbReference>
<dbReference type="PRINTS" id="PR00502">
    <property type="entry name" value="NUDIXFAMILY"/>
</dbReference>
<dbReference type="GO" id="GO:0046872">
    <property type="term" value="F:metal ion binding"/>
    <property type="evidence" value="ECO:0007669"/>
    <property type="project" value="UniProtKB-KW"/>
</dbReference>
<dbReference type="Gene3D" id="3.90.79.10">
    <property type="entry name" value="Nucleoside Triphosphate Pyrophosphohydrolase"/>
    <property type="match status" value="1"/>
</dbReference>
<dbReference type="InterPro" id="IPR015375">
    <property type="entry name" value="NADH_PPase-like_N"/>
</dbReference>
<dbReference type="GO" id="GO:0006742">
    <property type="term" value="P:NADP+ catabolic process"/>
    <property type="evidence" value="ECO:0007669"/>
    <property type="project" value="TreeGrafter"/>
</dbReference>
<dbReference type="Proteomes" id="UP000193077">
    <property type="component" value="Unassembled WGS sequence"/>
</dbReference>
<evidence type="ECO:0000313" key="13">
    <source>
        <dbReference type="Proteomes" id="UP000193077"/>
    </source>
</evidence>
<keyword evidence="7" id="KW-0460">Magnesium</keyword>
<comment type="cofactor">
    <cofactor evidence="2">
        <name>Zn(2+)</name>
        <dbReference type="ChEBI" id="CHEBI:29105"/>
    </cofactor>
</comment>
<keyword evidence="8" id="KW-0520">NAD</keyword>
<dbReference type="SUPFAM" id="SSF55811">
    <property type="entry name" value="Nudix"/>
    <property type="match status" value="1"/>
</dbReference>
<keyword evidence="13" id="KW-1185">Reference proteome</keyword>
<dbReference type="Pfam" id="PF09296">
    <property type="entry name" value="NUDIX-like"/>
    <property type="match status" value="1"/>
</dbReference>
<reference evidence="12 13" key="1">
    <citation type="submission" date="2017-03" db="EMBL/GenBank/DDBJ databases">
        <authorList>
            <person name="Afonso C.L."/>
            <person name="Miller P.J."/>
            <person name="Scott M.A."/>
            <person name="Spackman E."/>
            <person name="Goraichik I."/>
            <person name="Dimitrov K.M."/>
            <person name="Suarez D.L."/>
            <person name="Swayne D.E."/>
        </authorList>
    </citation>
    <scope>NUCLEOTIDE SEQUENCE [LARGE SCALE GENOMIC DNA]</scope>
    <source>
        <strain evidence="12 13">CECT 7639</strain>
    </source>
</reference>
<evidence type="ECO:0000256" key="6">
    <source>
        <dbReference type="ARBA" id="ARBA00022801"/>
    </source>
</evidence>
<evidence type="ECO:0000256" key="3">
    <source>
        <dbReference type="ARBA" id="ARBA00009595"/>
    </source>
</evidence>
<comment type="similarity">
    <text evidence="3">Belongs to the Nudix hydrolase family. NudC subfamily.</text>
</comment>
<dbReference type="InterPro" id="IPR000086">
    <property type="entry name" value="NUDIX_hydrolase_dom"/>
</dbReference>
<comment type="catalytic activity">
    <reaction evidence="9">
        <text>a 5'-end NAD(+)-phospho-ribonucleoside in mRNA + H2O = a 5'-end phospho-adenosine-phospho-ribonucleoside in mRNA + beta-nicotinamide D-ribonucleotide + 2 H(+)</text>
        <dbReference type="Rhea" id="RHEA:60876"/>
        <dbReference type="Rhea" id="RHEA-COMP:15698"/>
        <dbReference type="Rhea" id="RHEA-COMP:15719"/>
        <dbReference type="ChEBI" id="CHEBI:14649"/>
        <dbReference type="ChEBI" id="CHEBI:15377"/>
        <dbReference type="ChEBI" id="CHEBI:15378"/>
        <dbReference type="ChEBI" id="CHEBI:144029"/>
        <dbReference type="ChEBI" id="CHEBI:144051"/>
    </reaction>
    <physiologicalReaction direction="left-to-right" evidence="9">
        <dbReference type="Rhea" id="RHEA:60877"/>
    </physiologicalReaction>
</comment>
<accession>A0A1Y5RFG1</accession>
<comment type="cofactor">
    <cofactor evidence="1">
        <name>Mg(2+)</name>
        <dbReference type="ChEBI" id="CHEBI:18420"/>
    </cofactor>
</comment>
<dbReference type="InterPro" id="IPR015797">
    <property type="entry name" value="NUDIX_hydrolase-like_dom_sf"/>
</dbReference>
<dbReference type="Pfam" id="PF09297">
    <property type="entry name" value="Zn_ribbon_NUD"/>
    <property type="match status" value="1"/>
</dbReference>
<evidence type="ECO:0000256" key="1">
    <source>
        <dbReference type="ARBA" id="ARBA00001946"/>
    </source>
</evidence>
<dbReference type="NCBIfam" id="NF001299">
    <property type="entry name" value="PRK00241.1"/>
    <property type="match status" value="1"/>
</dbReference>
<gene>
    <name evidence="12" type="primary">nudC</name>
    <name evidence="12" type="ORF">TRL7639_00276</name>
</gene>
<dbReference type="AlphaFoldDB" id="A0A1Y5RFG1"/>
<name>A0A1Y5RFG1_9RHOB</name>
<dbReference type="InterPro" id="IPR049734">
    <property type="entry name" value="NudC-like_C"/>
</dbReference>
<dbReference type="GO" id="GO:0035529">
    <property type="term" value="F:NADH pyrophosphatase activity"/>
    <property type="evidence" value="ECO:0007669"/>
    <property type="project" value="TreeGrafter"/>
</dbReference>
<evidence type="ECO:0000313" key="12">
    <source>
        <dbReference type="EMBL" id="SLN15898.1"/>
    </source>
</evidence>
<evidence type="ECO:0000256" key="5">
    <source>
        <dbReference type="ARBA" id="ARBA00022723"/>
    </source>
</evidence>
<dbReference type="Pfam" id="PF00293">
    <property type="entry name" value="NUDIX"/>
    <property type="match status" value="1"/>
</dbReference>
<dbReference type="GO" id="GO:0005829">
    <property type="term" value="C:cytosol"/>
    <property type="evidence" value="ECO:0007669"/>
    <property type="project" value="TreeGrafter"/>
</dbReference>
<proteinExistence type="inferred from homology"/>